<proteinExistence type="predicted"/>
<dbReference type="Proteomes" id="UP001497382">
    <property type="component" value="Unassembled WGS sequence"/>
</dbReference>
<accession>A0AAV1ZWN7</accession>
<protein>
    <submittedName>
        <fullName evidence="1">Uncharacterized protein</fullName>
    </submittedName>
</protein>
<reference evidence="1 2" key="1">
    <citation type="submission" date="2024-04" db="EMBL/GenBank/DDBJ databases">
        <authorList>
            <person name="Rising A."/>
            <person name="Reimegard J."/>
            <person name="Sonavane S."/>
            <person name="Akerstrom W."/>
            <person name="Nylinder S."/>
            <person name="Hedman E."/>
            <person name="Kallberg Y."/>
        </authorList>
    </citation>
    <scope>NUCLEOTIDE SEQUENCE [LARGE SCALE GENOMIC DNA]</scope>
</reference>
<dbReference type="AlphaFoldDB" id="A0AAV1ZWN7"/>
<name>A0AAV1ZWN7_9ARAC</name>
<comment type="caution">
    <text evidence="1">The sequence shown here is derived from an EMBL/GenBank/DDBJ whole genome shotgun (WGS) entry which is preliminary data.</text>
</comment>
<sequence length="51" mass="5735">MQIRFQSSSDTSDEKCDYGISLTDKALADLLTGGKELLARLDKTCNKRERL</sequence>
<dbReference type="EMBL" id="CAXIEN010000091">
    <property type="protein sequence ID" value="CAL1276265.1"/>
    <property type="molecule type" value="Genomic_DNA"/>
</dbReference>
<keyword evidence="2" id="KW-1185">Reference proteome</keyword>
<organism evidence="1 2">
    <name type="scientific">Larinioides sclopetarius</name>
    <dbReference type="NCBI Taxonomy" id="280406"/>
    <lineage>
        <taxon>Eukaryota</taxon>
        <taxon>Metazoa</taxon>
        <taxon>Ecdysozoa</taxon>
        <taxon>Arthropoda</taxon>
        <taxon>Chelicerata</taxon>
        <taxon>Arachnida</taxon>
        <taxon>Araneae</taxon>
        <taxon>Araneomorphae</taxon>
        <taxon>Entelegynae</taxon>
        <taxon>Araneoidea</taxon>
        <taxon>Araneidae</taxon>
        <taxon>Larinioides</taxon>
    </lineage>
</organism>
<evidence type="ECO:0000313" key="2">
    <source>
        <dbReference type="Proteomes" id="UP001497382"/>
    </source>
</evidence>
<gene>
    <name evidence="1" type="ORF">LARSCL_LOCUS8535</name>
</gene>
<evidence type="ECO:0000313" key="1">
    <source>
        <dbReference type="EMBL" id="CAL1276265.1"/>
    </source>
</evidence>